<comment type="similarity">
    <text evidence="1">Belongs to the BLOC1S1 family.</text>
</comment>
<dbReference type="Pfam" id="PF06320">
    <property type="entry name" value="GCN5L1"/>
    <property type="match status" value="1"/>
</dbReference>
<name>A9NP58_PICSI</name>
<evidence type="ECO:0000256" key="2">
    <source>
        <dbReference type="ARBA" id="ARBA00019577"/>
    </source>
</evidence>
<proteinExistence type="evidence at transcript level"/>
<accession>A9NP58</accession>
<sequence length="129" mass="14726">MAKLEAALIQMMNDHSHSNAQLRDQLEKVKKDALATATHVSDLLVDSVNSGVQESFINEKRIELETRALSATVQRYIKQTNQWLAVVHALDSALKEIGDFENWMKIMEYDCESISLALQYIHKKENPQL</sequence>
<dbReference type="PANTHER" id="PTHR13073">
    <property type="entry name" value="BLOC-1 COMPLEX SUBUNIT 1"/>
    <property type="match status" value="1"/>
</dbReference>
<evidence type="ECO:0000313" key="3">
    <source>
        <dbReference type="EMBL" id="ABK22419.1"/>
    </source>
</evidence>
<dbReference type="PANTHER" id="PTHR13073:SF0">
    <property type="entry name" value="BIOGENESIS OF LYSOSOME-RELATED ORGANELLES COMPLEX 1 SUBUNIT 1"/>
    <property type="match status" value="1"/>
</dbReference>
<dbReference type="InterPro" id="IPR009395">
    <property type="entry name" value="BLOC1S1"/>
</dbReference>
<dbReference type="AlphaFoldDB" id="A9NP58"/>
<evidence type="ECO:0000256" key="1">
    <source>
        <dbReference type="ARBA" id="ARBA00007133"/>
    </source>
</evidence>
<reference evidence="3" key="1">
    <citation type="journal article" date="2008" name="BMC Genomics">
        <title>A conifer genomics resource of 200,000 spruce (Picea spp.) ESTs and 6,464 high-quality, sequence-finished full-length cDNAs for Sitka spruce (Picea sitchensis).</title>
        <authorList>
            <person name="Ralph S.G."/>
            <person name="Chun H.J."/>
            <person name="Kolosova N."/>
            <person name="Cooper D."/>
            <person name="Oddy C."/>
            <person name="Ritland C.E."/>
            <person name="Kirkpatrick R."/>
            <person name="Moore R."/>
            <person name="Barber S."/>
            <person name="Holt R.A."/>
            <person name="Jones S.J."/>
            <person name="Marra M.A."/>
            <person name="Douglas C.J."/>
            <person name="Ritland K."/>
            <person name="Bohlmann J."/>
        </authorList>
    </citation>
    <scope>NUCLEOTIDE SEQUENCE</scope>
    <source>
        <tissue evidence="3">Green portion of the leader tissue</tissue>
    </source>
</reference>
<organism evidence="3">
    <name type="scientific">Picea sitchensis</name>
    <name type="common">Sitka spruce</name>
    <name type="synonym">Pinus sitchensis</name>
    <dbReference type="NCBI Taxonomy" id="3332"/>
    <lineage>
        <taxon>Eukaryota</taxon>
        <taxon>Viridiplantae</taxon>
        <taxon>Streptophyta</taxon>
        <taxon>Embryophyta</taxon>
        <taxon>Tracheophyta</taxon>
        <taxon>Spermatophyta</taxon>
        <taxon>Pinopsida</taxon>
        <taxon>Pinidae</taxon>
        <taxon>Conifers I</taxon>
        <taxon>Pinales</taxon>
        <taxon>Pinaceae</taxon>
        <taxon>Picea</taxon>
    </lineage>
</organism>
<dbReference type="EMBL" id="EF083068">
    <property type="protein sequence ID" value="ABK22419.1"/>
    <property type="molecule type" value="mRNA"/>
</dbReference>
<dbReference type="GO" id="GO:0016197">
    <property type="term" value="P:endosomal transport"/>
    <property type="evidence" value="ECO:0007669"/>
    <property type="project" value="TreeGrafter"/>
</dbReference>
<dbReference type="GO" id="GO:0031083">
    <property type="term" value="C:BLOC-1 complex"/>
    <property type="evidence" value="ECO:0007669"/>
    <property type="project" value="InterPro"/>
</dbReference>
<protein>
    <recommendedName>
        <fullName evidence="2">Biogenesis of lysosome-related organelles complex 1 subunit 1</fullName>
    </recommendedName>
</protein>